<keyword evidence="1" id="KW-1133">Transmembrane helix</keyword>
<feature type="domain" description="Glycosyltransferase 2-like" evidence="2">
    <location>
        <begin position="204"/>
        <end position="361"/>
    </location>
</feature>
<proteinExistence type="predicted"/>
<dbReference type="PANTHER" id="PTHR36851">
    <property type="entry name" value="UNNAMED PRODUCT"/>
    <property type="match status" value="1"/>
</dbReference>
<keyword evidence="1" id="KW-0812">Transmembrane</keyword>
<gene>
    <name evidence="3" type="ORF">A2677_00160</name>
</gene>
<dbReference type="SUPFAM" id="SSF53448">
    <property type="entry name" value="Nucleotide-diphospho-sugar transferases"/>
    <property type="match status" value="1"/>
</dbReference>
<comment type="caution">
    <text evidence="3">The sequence shown here is derived from an EMBL/GenBank/DDBJ whole genome shotgun (WGS) entry which is preliminary data.</text>
</comment>
<evidence type="ECO:0000256" key="1">
    <source>
        <dbReference type="SAM" id="Phobius"/>
    </source>
</evidence>
<keyword evidence="1" id="KW-0472">Membrane</keyword>
<dbReference type="Gene3D" id="3.90.550.10">
    <property type="entry name" value="Spore Coat Polysaccharide Biosynthesis Protein SpsA, Chain A"/>
    <property type="match status" value="1"/>
</dbReference>
<name>A0A1G2BJL9_9BACT</name>
<evidence type="ECO:0000313" key="3">
    <source>
        <dbReference type="EMBL" id="OGY88729.1"/>
    </source>
</evidence>
<dbReference type="EMBL" id="MHKK01000057">
    <property type="protein sequence ID" value="OGY88729.1"/>
    <property type="molecule type" value="Genomic_DNA"/>
</dbReference>
<evidence type="ECO:0000259" key="2">
    <source>
        <dbReference type="Pfam" id="PF13632"/>
    </source>
</evidence>
<dbReference type="Pfam" id="PF13632">
    <property type="entry name" value="Glyco_trans_2_3"/>
    <property type="match status" value="1"/>
</dbReference>
<dbReference type="AlphaFoldDB" id="A0A1G2BJL9"/>
<organism evidence="3 4">
    <name type="scientific">Candidatus Komeilibacteria bacterium RIFCSPHIGHO2_01_FULL_52_14</name>
    <dbReference type="NCBI Taxonomy" id="1798549"/>
    <lineage>
        <taxon>Bacteria</taxon>
        <taxon>Candidatus Komeiliibacteriota</taxon>
    </lineage>
</organism>
<dbReference type="InterPro" id="IPR001173">
    <property type="entry name" value="Glyco_trans_2-like"/>
</dbReference>
<feature type="non-terminal residue" evidence="3">
    <location>
        <position position="422"/>
    </location>
</feature>
<dbReference type="InterPro" id="IPR029044">
    <property type="entry name" value="Nucleotide-diphossugar_trans"/>
</dbReference>
<sequence>MTQSGRDYVYYRALEILPGFLVWATFILLIALSFLRPLAAIYFVILFDLYWLLRISYLMIFIMISWSRYRKAKHTDWNELLKRDFSSGEKNWESYWHVVFLPTYKEPYVIIQPTLQALKDSAYLRKDRMIIVLAGEERDRKHFESITSRARAEFGSVFHAFRTTLHPAGLVGELPGKGSNLFHAGHETKKFIDSEGIDYSKIIVSTFDIDTVAHPSYFSYLTYHFLKHPNPYRASFQPLTFYHNNIWESDIVTRVVANSTTFWLLTDLARSERLFTFSSHSMSWQALVDIGFWQNNIVTEDSRIFLQCLIHYNGDYEVSPMYVTVSMNTVFMGSVRRSLVNQYKQMRRWAYGVEHFPYMVWHFHRNKKIPFRKKLSYIWNQTEGVYSWATAPIIMFIGGRLPLLVLDYTRDASIITQRAPLI</sequence>
<evidence type="ECO:0000313" key="4">
    <source>
        <dbReference type="Proteomes" id="UP000177817"/>
    </source>
</evidence>
<dbReference type="Proteomes" id="UP000177817">
    <property type="component" value="Unassembled WGS sequence"/>
</dbReference>
<reference evidence="3 4" key="1">
    <citation type="journal article" date="2016" name="Nat. Commun.">
        <title>Thousands of microbial genomes shed light on interconnected biogeochemical processes in an aquifer system.</title>
        <authorList>
            <person name="Anantharaman K."/>
            <person name="Brown C.T."/>
            <person name="Hug L.A."/>
            <person name="Sharon I."/>
            <person name="Castelle C.J."/>
            <person name="Probst A.J."/>
            <person name="Thomas B.C."/>
            <person name="Singh A."/>
            <person name="Wilkins M.J."/>
            <person name="Karaoz U."/>
            <person name="Brodie E.L."/>
            <person name="Williams K.H."/>
            <person name="Hubbard S.S."/>
            <person name="Banfield J.F."/>
        </authorList>
    </citation>
    <scope>NUCLEOTIDE SEQUENCE [LARGE SCALE GENOMIC DNA]</scope>
</reference>
<accession>A0A1G2BJL9</accession>
<feature type="transmembrane region" description="Helical" evidence="1">
    <location>
        <begin position="41"/>
        <end position="64"/>
    </location>
</feature>
<protein>
    <recommendedName>
        <fullName evidence="2">Glycosyltransferase 2-like domain-containing protein</fullName>
    </recommendedName>
</protein>
<dbReference type="PANTHER" id="PTHR36851:SF1">
    <property type="entry name" value="GLYCO_TRANS_2-LIKE DOMAIN-CONTAINING PROTEIN"/>
    <property type="match status" value="1"/>
</dbReference>
<feature type="transmembrane region" description="Helical" evidence="1">
    <location>
        <begin position="12"/>
        <end position="35"/>
    </location>
</feature>